<reference evidence="6" key="2">
    <citation type="submission" date="2025-08" db="UniProtKB">
        <authorList>
            <consortium name="RefSeq"/>
        </authorList>
    </citation>
    <scope>IDENTIFICATION</scope>
    <source>
        <tissue evidence="6">Young leaves</tissue>
    </source>
</reference>
<dbReference type="Proteomes" id="UP000694853">
    <property type="component" value="Unplaced"/>
</dbReference>
<protein>
    <submittedName>
        <fullName evidence="6">Cysteine proteinase inhibitor 2</fullName>
    </submittedName>
</protein>
<dbReference type="OrthoDB" id="1908104at2759"/>
<feature type="signal peptide" evidence="3">
    <location>
        <begin position="1"/>
        <end position="20"/>
    </location>
</feature>
<dbReference type="GO" id="GO:0004869">
    <property type="term" value="F:cysteine-type endopeptidase inhibitor activity"/>
    <property type="evidence" value="ECO:0007669"/>
    <property type="project" value="UniProtKB-KW"/>
</dbReference>
<organism evidence="5 6">
    <name type="scientific">Abrus precatorius</name>
    <name type="common">Indian licorice</name>
    <name type="synonym">Glycine abrus</name>
    <dbReference type="NCBI Taxonomy" id="3816"/>
    <lineage>
        <taxon>Eukaryota</taxon>
        <taxon>Viridiplantae</taxon>
        <taxon>Streptophyta</taxon>
        <taxon>Embryophyta</taxon>
        <taxon>Tracheophyta</taxon>
        <taxon>Spermatophyta</taxon>
        <taxon>Magnoliopsida</taxon>
        <taxon>eudicotyledons</taxon>
        <taxon>Gunneridae</taxon>
        <taxon>Pentapetalae</taxon>
        <taxon>rosids</taxon>
        <taxon>fabids</taxon>
        <taxon>Fabales</taxon>
        <taxon>Fabaceae</taxon>
        <taxon>Papilionoideae</taxon>
        <taxon>50 kb inversion clade</taxon>
        <taxon>NPAAA clade</taxon>
        <taxon>indigoferoid/millettioid clade</taxon>
        <taxon>Abreae</taxon>
        <taxon>Abrus</taxon>
    </lineage>
</organism>
<keyword evidence="5" id="KW-1185">Reference proteome</keyword>
<evidence type="ECO:0000259" key="4">
    <source>
        <dbReference type="SMART" id="SM00043"/>
    </source>
</evidence>
<dbReference type="KEGG" id="aprc:113851320"/>
<dbReference type="PANTHER" id="PTHR47373:SF1">
    <property type="entry name" value="CYSTEINE PROTEINASE INHIBITOR 2"/>
    <property type="match status" value="1"/>
</dbReference>
<dbReference type="SMART" id="SM00043">
    <property type="entry name" value="CY"/>
    <property type="match status" value="1"/>
</dbReference>
<accession>A0A8B8K1J6</accession>
<dbReference type="RefSeq" id="XP_027337585.1">
    <property type="nucleotide sequence ID" value="XM_027481784.1"/>
</dbReference>
<sequence>MGVTLTILVSLLSVLSSAWCARMVGGKTEIVDVRTNKEVQELGRFAVEEYNRGLEQWENNDGGLLKFAEVVEAQQQVVSGMKYYMKIVATQNGVQIMFSSVVVVKPWLHSKQLLQFEPSAAASS</sequence>
<feature type="chain" id="PRO_5034750212" evidence="3">
    <location>
        <begin position="21"/>
        <end position="124"/>
    </location>
</feature>
<keyword evidence="2" id="KW-0789">Thiol protease inhibitor</keyword>
<feature type="domain" description="Cystatin" evidence="4">
    <location>
        <begin position="22"/>
        <end position="119"/>
    </location>
</feature>
<dbReference type="CDD" id="cd00042">
    <property type="entry name" value="CY"/>
    <property type="match status" value="1"/>
</dbReference>
<gene>
    <name evidence="6" type="primary">LOC113851320</name>
</gene>
<dbReference type="InterPro" id="IPR046350">
    <property type="entry name" value="Cystatin_sf"/>
</dbReference>
<proteinExistence type="predicted"/>
<dbReference type="GeneID" id="113851320"/>
<dbReference type="SUPFAM" id="SSF54403">
    <property type="entry name" value="Cystatin/monellin"/>
    <property type="match status" value="1"/>
</dbReference>
<dbReference type="PANTHER" id="PTHR47373">
    <property type="entry name" value="CYSTEINE PROTEINASE INHIBITOR 2"/>
    <property type="match status" value="1"/>
</dbReference>
<evidence type="ECO:0000313" key="6">
    <source>
        <dbReference type="RefSeq" id="XP_027337585.1"/>
    </source>
</evidence>
<keyword evidence="1" id="KW-0646">Protease inhibitor</keyword>
<dbReference type="Gene3D" id="3.10.450.10">
    <property type="match status" value="1"/>
</dbReference>
<keyword evidence="3" id="KW-0732">Signal</keyword>
<dbReference type="Pfam" id="PF16845">
    <property type="entry name" value="SQAPI"/>
    <property type="match status" value="1"/>
</dbReference>
<evidence type="ECO:0000256" key="1">
    <source>
        <dbReference type="ARBA" id="ARBA00022690"/>
    </source>
</evidence>
<dbReference type="AlphaFoldDB" id="A0A8B8K1J6"/>
<name>A0A8B8K1J6_ABRPR</name>
<evidence type="ECO:0000256" key="3">
    <source>
        <dbReference type="SAM" id="SignalP"/>
    </source>
</evidence>
<reference evidence="5" key="1">
    <citation type="journal article" date="2019" name="Toxins">
        <title>Detection of Abrin-Like and Prepropulchellin-Like Toxin Genes and Transcripts Using Whole Genome Sequencing and Full-Length Transcript Sequencing of Abrus precatorius.</title>
        <authorList>
            <person name="Hovde B.T."/>
            <person name="Daligault H.E."/>
            <person name="Hanschen E.R."/>
            <person name="Kunde Y.A."/>
            <person name="Johnson M.B."/>
            <person name="Starkenburg S.R."/>
            <person name="Johnson S.L."/>
        </authorList>
    </citation>
    <scope>NUCLEOTIDE SEQUENCE [LARGE SCALE GENOMIC DNA]</scope>
</reference>
<evidence type="ECO:0000256" key="2">
    <source>
        <dbReference type="ARBA" id="ARBA00022704"/>
    </source>
</evidence>
<evidence type="ECO:0000313" key="5">
    <source>
        <dbReference type="Proteomes" id="UP000694853"/>
    </source>
</evidence>
<dbReference type="InterPro" id="IPR000010">
    <property type="entry name" value="Cystatin_dom"/>
</dbReference>